<evidence type="ECO:0000259" key="13">
    <source>
        <dbReference type="Pfam" id="PF07005"/>
    </source>
</evidence>
<comment type="catalytic activity">
    <reaction evidence="7">
        <text>3-dehydro-L-erythronate + ATP = 3-dehydro-4-O-phospho-L-erythronate + ADP + H(+)</text>
        <dbReference type="Rhea" id="RHEA:52552"/>
        <dbReference type="ChEBI" id="CHEBI:15378"/>
        <dbReference type="ChEBI" id="CHEBI:30616"/>
        <dbReference type="ChEBI" id="CHEBI:136592"/>
        <dbReference type="ChEBI" id="CHEBI:136670"/>
        <dbReference type="ChEBI" id="CHEBI:456216"/>
        <dbReference type="EC" id="2.7.1.217"/>
    </reaction>
</comment>
<comment type="caution">
    <text evidence="15">The sequence shown here is derived from an EMBL/GenBank/DDBJ whole genome shotgun (WGS) entry which is preliminary data.</text>
</comment>
<reference evidence="15" key="2">
    <citation type="submission" date="2023-01" db="EMBL/GenBank/DDBJ databases">
        <title>Draft genome sequence of Agaribacter marinus strain NBRC 110023.</title>
        <authorList>
            <person name="Sun Q."/>
            <person name="Mori K."/>
        </authorList>
    </citation>
    <scope>NUCLEOTIDE SEQUENCE</scope>
    <source>
        <strain evidence="15">NBRC 110023</strain>
    </source>
</reference>
<evidence type="ECO:0000256" key="1">
    <source>
        <dbReference type="ARBA" id="ARBA00005715"/>
    </source>
</evidence>
<dbReference type="InterPro" id="IPR042213">
    <property type="entry name" value="NBD_C_sf"/>
</dbReference>
<evidence type="ECO:0000256" key="3">
    <source>
        <dbReference type="ARBA" id="ARBA00022741"/>
    </source>
</evidence>
<gene>
    <name evidence="15" type="ORF">GCM10007852_04240</name>
</gene>
<feature type="domain" description="Four-carbon acid sugar kinase N-terminal" evidence="13">
    <location>
        <begin position="28"/>
        <end position="257"/>
    </location>
</feature>
<evidence type="ECO:0000313" key="15">
    <source>
        <dbReference type="EMBL" id="GLR69516.1"/>
    </source>
</evidence>
<evidence type="ECO:0000256" key="2">
    <source>
        <dbReference type="ARBA" id="ARBA00022679"/>
    </source>
</evidence>
<keyword evidence="6" id="KW-0119">Carbohydrate metabolism</keyword>
<dbReference type="EC" id="2.7.1.217" evidence="10"/>
<comment type="similarity">
    <text evidence="1">Belongs to the four-carbon acid sugar kinase family.</text>
</comment>
<keyword evidence="16" id="KW-1185">Reference proteome</keyword>
<dbReference type="InterPro" id="IPR010737">
    <property type="entry name" value="4-carb_acid_sugar_kinase_N"/>
</dbReference>
<evidence type="ECO:0000256" key="9">
    <source>
        <dbReference type="ARBA" id="ARBA00037335"/>
    </source>
</evidence>
<dbReference type="Gene3D" id="3.40.980.20">
    <property type="entry name" value="Four-carbon acid sugar kinase, nucleotide binding domain"/>
    <property type="match status" value="1"/>
</dbReference>
<sequence>MYTLNIENVFGLHMSEDVQDIQKTNPILGCIADDFTGASDMASFLRKGGLNTIQINGVPDDDFALRKYSGMQVDAIVIALKTRTCEPSIAISESLQSLSWLQRARCSRFYFKYCSTFDSTERGNIGPVIDALMDKLAAKHTIVCPALPVNGRTVYMGQLFVHGTLLHQSPMATHPLNPMKDSDLASLLDAQVADINKKACGHIGYPDLSKLETYVPQQNDRYIVTDALETGHLQSLAKYFACHPNFPLLTGGSGLAEFLGEAYREAGWLGKTPSPLAETRLSSPTLVIAGSCSQATQGQVEHSKSKLPSLYINPNNLASGRQSAQSIAEWIQQHAAQSVLLYSTESAAKVSANQDKLGLENAASIIEKTLADAAAFATNAGYYKNIVVAGGETSGAVVSALGIKHFVIGQSVAPGVPLMRAETSSGALQLALKSGNFGDYDFFSTTIETMTL</sequence>
<comment type="function">
    <text evidence="9">Catalyzes the ATP-dependent phosphorylation of 3-oxo-tetronate to 3-oxo-tetronate 4-phosphate.</text>
</comment>
<evidence type="ECO:0000256" key="8">
    <source>
        <dbReference type="ARBA" id="ARBA00036346"/>
    </source>
</evidence>
<evidence type="ECO:0000256" key="12">
    <source>
        <dbReference type="ARBA" id="ARBA00041377"/>
    </source>
</evidence>
<dbReference type="NCBIfam" id="NF043035">
    <property type="entry name" value="OxoTetrKin"/>
    <property type="match status" value="1"/>
</dbReference>
<dbReference type="Pfam" id="PF07005">
    <property type="entry name" value="SBD_N"/>
    <property type="match status" value="1"/>
</dbReference>
<dbReference type="AlphaFoldDB" id="A0AA37STF8"/>
<comment type="catalytic activity">
    <reaction evidence="8">
        <text>3-dehydro-D-erythronate + ATP = 3-dehydro-4-O-phospho-D-erythronate + ADP + H(+)</text>
        <dbReference type="Rhea" id="RHEA:52556"/>
        <dbReference type="ChEBI" id="CHEBI:15378"/>
        <dbReference type="ChEBI" id="CHEBI:30616"/>
        <dbReference type="ChEBI" id="CHEBI:57958"/>
        <dbReference type="ChEBI" id="CHEBI:136593"/>
        <dbReference type="ChEBI" id="CHEBI:456216"/>
        <dbReference type="EC" id="2.7.1.217"/>
    </reaction>
</comment>
<protein>
    <recommendedName>
        <fullName evidence="11">3-oxo-tetronate kinase</fullName>
        <ecNumber evidence="10">2.7.1.217</ecNumber>
    </recommendedName>
    <alternativeName>
        <fullName evidence="12">3-dehydrotetronate 4-kinase</fullName>
    </alternativeName>
</protein>
<evidence type="ECO:0000256" key="5">
    <source>
        <dbReference type="ARBA" id="ARBA00022840"/>
    </source>
</evidence>
<evidence type="ECO:0000256" key="10">
    <source>
        <dbReference type="ARBA" id="ARBA00039095"/>
    </source>
</evidence>
<dbReference type="InterPro" id="IPR031475">
    <property type="entry name" value="NBD_C"/>
</dbReference>
<feature type="domain" description="Four-carbon acid sugar kinase nucleotide binding" evidence="14">
    <location>
        <begin position="286"/>
        <end position="443"/>
    </location>
</feature>
<proteinExistence type="inferred from homology"/>
<evidence type="ECO:0000259" key="14">
    <source>
        <dbReference type="Pfam" id="PF17042"/>
    </source>
</evidence>
<keyword evidence="4 15" id="KW-0418">Kinase</keyword>
<evidence type="ECO:0000256" key="6">
    <source>
        <dbReference type="ARBA" id="ARBA00023277"/>
    </source>
</evidence>
<dbReference type="Proteomes" id="UP001156601">
    <property type="component" value="Unassembled WGS sequence"/>
</dbReference>
<dbReference type="InterPro" id="IPR050007">
    <property type="entry name" value="OtnK"/>
</dbReference>
<dbReference type="SUPFAM" id="SSF142764">
    <property type="entry name" value="YgbK-like"/>
    <property type="match status" value="1"/>
</dbReference>
<dbReference type="Gene3D" id="3.40.50.10840">
    <property type="entry name" value="Putative sugar-binding, N-terminal domain"/>
    <property type="match status" value="1"/>
</dbReference>
<organism evidence="15 16">
    <name type="scientific">Agaribacter marinus</name>
    <dbReference type="NCBI Taxonomy" id="1431249"/>
    <lineage>
        <taxon>Bacteria</taxon>
        <taxon>Pseudomonadati</taxon>
        <taxon>Pseudomonadota</taxon>
        <taxon>Gammaproteobacteria</taxon>
        <taxon>Alteromonadales</taxon>
        <taxon>Alteromonadaceae</taxon>
        <taxon>Agaribacter</taxon>
    </lineage>
</organism>
<keyword evidence="5" id="KW-0067">ATP-binding</keyword>
<evidence type="ECO:0000256" key="4">
    <source>
        <dbReference type="ARBA" id="ARBA00022777"/>
    </source>
</evidence>
<dbReference type="Pfam" id="PF17042">
    <property type="entry name" value="NBD_C"/>
    <property type="match status" value="1"/>
</dbReference>
<evidence type="ECO:0000256" key="11">
    <source>
        <dbReference type="ARBA" id="ARBA00039461"/>
    </source>
</evidence>
<dbReference type="InterPro" id="IPR037051">
    <property type="entry name" value="4-carb_acid_sugar_kinase_N_sf"/>
</dbReference>
<keyword evidence="3" id="KW-0547">Nucleotide-binding</keyword>
<reference evidence="15" key="1">
    <citation type="journal article" date="2014" name="Int. J. Syst. Evol. Microbiol.">
        <title>Complete genome sequence of Corynebacterium casei LMG S-19264T (=DSM 44701T), isolated from a smear-ripened cheese.</title>
        <authorList>
            <consortium name="US DOE Joint Genome Institute (JGI-PGF)"/>
            <person name="Walter F."/>
            <person name="Albersmeier A."/>
            <person name="Kalinowski J."/>
            <person name="Ruckert C."/>
        </authorList>
    </citation>
    <scope>NUCLEOTIDE SEQUENCE</scope>
    <source>
        <strain evidence="15">NBRC 110023</strain>
    </source>
</reference>
<dbReference type="GO" id="GO:0005524">
    <property type="term" value="F:ATP binding"/>
    <property type="evidence" value="ECO:0007669"/>
    <property type="project" value="UniProtKB-KW"/>
</dbReference>
<accession>A0AA37STF8</accession>
<keyword evidence="2" id="KW-0808">Transferase</keyword>
<dbReference type="EMBL" id="BSOT01000005">
    <property type="protein sequence ID" value="GLR69516.1"/>
    <property type="molecule type" value="Genomic_DNA"/>
</dbReference>
<evidence type="ECO:0000256" key="7">
    <source>
        <dbReference type="ARBA" id="ARBA00035898"/>
    </source>
</evidence>
<dbReference type="GO" id="GO:0016301">
    <property type="term" value="F:kinase activity"/>
    <property type="evidence" value="ECO:0007669"/>
    <property type="project" value="UniProtKB-KW"/>
</dbReference>
<evidence type="ECO:0000313" key="16">
    <source>
        <dbReference type="Proteomes" id="UP001156601"/>
    </source>
</evidence>
<name>A0AA37STF8_9ALTE</name>